<dbReference type="Gene3D" id="3.40.50.300">
    <property type="entry name" value="P-loop containing nucleotide triphosphate hydrolases"/>
    <property type="match status" value="1"/>
</dbReference>
<evidence type="ECO:0000256" key="2">
    <source>
        <dbReference type="ARBA" id="ARBA00022741"/>
    </source>
</evidence>
<keyword evidence="3 6" id="KW-0067">ATP-binding</keyword>
<dbReference type="InterPro" id="IPR027417">
    <property type="entry name" value="P-loop_NTPase"/>
</dbReference>
<keyword evidence="2" id="KW-0547">Nucleotide-binding</keyword>
<dbReference type="PANTHER" id="PTHR42794:SF1">
    <property type="entry name" value="HEMIN IMPORT ATP-BINDING PROTEIN HMUV"/>
    <property type="match status" value="1"/>
</dbReference>
<dbReference type="EMBL" id="JAACQH010000056">
    <property type="protein sequence ID" value="NCS91411.1"/>
    <property type="molecule type" value="Genomic_DNA"/>
</dbReference>
<dbReference type="CDD" id="cd03214">
    <property type="entry name" value="ABC_Iron-Siderophores_B12_Hemin"/>
    <property type="match status" value="1"/>
</dbReference>
<dbReference type="Pfam" id="PF00005">
    <property type="entry name" value="ABC_tran"/>
    <property type="match status" value="1"/>
</dbReference>
<name>A0A8J7YYS2_9ARCH</name>
<dbReference type="SUPFAM" id="SSF52540">
    <property type="entry name" value="P-loop containing nucleoside triphosphate hydrolases"/>
    <property type="match status" value="1"/>
</dbReference>
<accession>A0A8J7YYS2</accession>
<evidence type="ECO:0000256" key="1">
    <source>
        <dbReference type="ARBA" id="ARBA00022448"/>
    </source>
</evidence>
<keyword evidence="4" id="KW-1278">Translocase</keyword>
<dbReference type="SMART" id="SM00382">
    <property type="entry name" value="AAA"/>
    <property type="match status" value="1"/>
</dbReference>
<dbReference type="InterPro" id="IPR003439">
    <property type="entry name" value="ABC_transporter-like_ATP-bd"/>
</dbReference>
<dbReference type="PROSITE" id="PS00211">
    <property type="entry name" value="ABC_TRANSPORTER_1"/>
    <property type="match status" value="1"/>
</dbReference>
<gene>
    <name evidence="6" type="ORF">GW779_03225</name>
</gene>
<dbReference type="PANTHER" id="PTHR42794">
    <property type="entry name" value="HEMIN IMPORT ATP-BINDING PROTEIN HMUV"/>
    <property type="match status" value="1"/>
</dbReference>
<evidence type="ECO:0000256" key="4">
    <source>
        <dbReference type="ARBA" id="ARBA00022967"/>
    </source>
</evidence>
<evidence type="ECO:0000313" key="6">
    <source>
        <dbReference type="EMBL" id="NCS91411.1"/>
    </source>
</evidence>
<sequence>MDTNEVKIENLCVGYKNINILNDINFLAGSGEVVGIIGPNGAGKSTLLKTITAVLRPTKGIVYLNEKDVRKMDRKEIARTMAVVPQHTLISPMFTVYDMVSMGRYPHIKNRFSPFDSARDIKITEDSMKMVGVEHLSEKTLDAVSGGERQMVVIARALAQEPKILILDEPTSNLDVNHQIKILKLVQNIVRGKNVSAIVVLHDLNTAARFCNKLILLHDKRILSIGTPREVLTIENIRKAYKVEAEVNYSKVINSINIIVLDELNGKSDDDLKNDGIS</sequence>
<evidence type="ECO:0000313" key="7">
    <source>
        <dbReference type="Proteomes" id="UP000738826"/>
    </source>
</evidence>
<dbReference type="Proteomes" id="UP000738826">
    <property type="component" value="Unassembled WGS sequence"/>
</dbReference>
<dbReference type="GO" id="GO:0016887">
    <property type="term" value="F:ATP hydrolysis activity"/>
    <property type="evidence" value="ECO:0007669"/>
    <property type="project" value="InterPro"/>
</dbReference>
<dbReference type="InterPro" id="IPR003593">
    <property type="entry name" value="AAA+_ATPase"/>
</dbReference>
<dbReference type="AlphaFoldDB" id="A0A8J7YYS2"/>
<evidence type="ECO:0000259" key="5">
    <source>
        <dbReference type="PROSITE" id="PS50893"/>
    </source>
</evidence>
<dbReference type="FunFam" id="3.40.50.300:FF:000134">
    <property type="entry name" value="Iron-enterobactin ABC transporter ATP-binding protein"/>
    <property type="match status" value="1"/>
</dbReference>
<proteinExistence type="predicted"/>
<organism evidence="6 7">
    <name type="scientific">Candidatus Altarchaeum hamiconexum</name>
    <dbReference type="NCBI Taxonomy" id="1803513"/>
    <lineage>
        <taxon>Archaea</taxon>
        <taxon>Candidatus Altarchaeota</taxon>
        <taxon>Candidatus Altiarchaeia</taxon>
        <taxon>Candidatus Altarchaeales</taxon>
        <taxon>Candidatus Altarchaeaceae</taxon>
        <taxon>Candidatus Altarchaeum</taxon>
    </lineage>
</organism>
<comment type="caution">
    <text evidence="6">The sequence shown here is derived from an EMBL/GenBank/DDBJ whole genome shotgun (WGS) entry which is preliminary data.</text>
</comment>
<dbReference type="PROSITE" id="PS50893">
    <property type="entry name" value="ABC_TRANSPORTER_2"/>
    <property type="match status" value="1"/>
</dbReference>
<protein>
    <submittedName>
        <fullName evidence="6">ABC transporter ATP-binding protein</fullName>
    </submittedName>
</protein>
<feature type="domain" description="ABC transporter" evidence="5">
    <location>
        <begin position="6"/>
        <end position="244"/>
    </location>
</feature>
<evidence type="ECO:0000256" key="3">
    <source>
        <dbReference type="ARBA" id="ARBA00022840"/>
    </source>
</evidence>
<keyword evidence="1" id="KW-0813">Transport</keyword>
<dbReference type="GO" id="GO:0005524">
    <property type="term" value="F:ATP binding"/>
    <property type="evidence" value="ECO:0007669"/>
    <property type="project" value="UniProtKB-KW"/>
</dbReference>
<dbReference type="InterPro" id="IPR017871">
    <property type="entry name" value="ABC_transporter-like_CS"/>
</dbReference>
<reference evidence="6" key="1">
    <citation type="submission" date="2019-11" db="EMBL/GenBank/DDBJ databases">
        <title>Lipid analysis of CO2-rich subsurface aquifers suggests an autotrophy-based deep biosphere with lysolipids enriched in CPR bacteria.</title>
        <authorList>
            <person name="Probst A.J."/>
            <person name="Elling F.J."/>
            <person name="Castelle C.J."/>
            <person name="Zhu Q."/>
            <person name="Elvert M."/>
            <person name="Birarda G."/>
            <person name="Holman H.-Y."/>
            <person name="Lane K.R."/>
            <person name="Ladd B."/>
            <person name="Ryan M.C."/>
            <person name="Woyke T."/>
            <person name="Hinrichs K.-U."/>
            <person name="Banfield J.F."/>
        </authorList>
    </citation>
    <scope>NUCLEOTIDE SEQUENCE</scope>
    <source>
        <strain evidence="6">CG_2015-04_33_537</strain>
    </source>
</reference>